<keyword evidence="3" id="KW-1185">Reference proteome</keyword>
<sequence length="158" mass="17774">MLQRIQTVFLALTVIGMGIFLAFPLWTKVAVEGEQRADLTAIKLTHQVNAVQSNVQPVYYLIILGILVAGVAAYAIFQFKNRVLQSALCAVNSILMTIIMGLVIYFTFYKTAKLFDPNLPGSYEIGFYGLVGAMLANVFANRFIRKDEREVQQSKRFR</sequence>
<feature type="transmembrane region" description="Helical" evidence="1">
    <location>
        <begin position="7"/>
        <end position="26"/>
    </location>
</feature>
<dbReference type="InterPro" id="IPR025635">
    <property type="entry name" value="DUF4293"/>
</dbReference>
<keyword evidence="1" id="KW-0472">Membrane</keyword>
<gene>
    <name evidence="2" type="ORF">SAMN05660293_04240</name>
</gene>
<feature type="transmembrane region" description="Helical" evidence="1">
    <location>
        <begin position="125"/>
        <end position="144"/>
    </location>
</feature>
<accession>A0A1T5GQ39</accession>
<dbReference type="RefSeq" id="WP_082216727.1">
    <property type="nucleotide sequence ID" value="NZ_FUZA01000006.1"/>
</dbReference>
<evidence type="ECO:0000256" key="1">
    <source>
        <dbReference type="SAM" id="Phobius"/>
    </source>
</evidence>
<feature type="transmembrane region" description="Helical" evidence="1">
    <location>
        <begin position="58"/>
        <end position="77"/>
    </location>
</feature>
<proteinExistence type="predicted"/>
<feature type="transmembrane region" description="Helical" evidence="1">
    <location>
        <begin position="89"/>
        <end position="109"/>
    </location>
</feature>
<dbReference type="Pfam" id="PF14126">
    <property type="entry name" value="DUF4293"/>
    <property type="match status" value="1"/>
</dbReference>
<name>A0A1T5GQ39_9BACT</name>
<reference evidence="3" key="1">
    <citation type="submission" date="2017-02" db="EMBL/GenBank/DDBJ databases">
        <authorList>
            <person name="Varghese N."/>
            <person name="Submissions S."/>
        </authorList>
    </citation>
    <scope>NUCLEOTIDE SEQUENCE [LARGE SCALE GENOMIC DNA]</scope>
    <source>
        <strain evidence="3">DSM 22270</strain>
    </source>
</reference>
<protein>
    <recommendedName>
        <fullName evidence="4">DUF4293 domain-containing protein</fullName>
    </recommendedName>
</protein>
<keyword evidence="1" id="KW-1133">Transmembrane helix</keyword>
<organism evidence="2 3">
    <name type="scientific">Dyadobacter psychrophilus</name>
    <dbReference type="NCBI Taxonomy" id="651661"/>
    <lineage>
        <taxon>Bacteria</taxon>
        <taxon>Pseudomonadati</taxon>
        <taxon>Bacteroidota</taxon>
        <taxon>Cytophagia</taxon>
        <taxon>Cytophagales</taxon>
        <taxon>Spirosomataceae</taxon>
        <taxon>Dyadobacter</taxon>
    </lineage>
</organism>
<dbReference type="OrthoDB" id="594989at2"/>
<dbReference type="AlphaFoldDB" id="A0A1T5GQ39"/>
<evidence type="ECO:0008006" key="4">
    <source>
        <dbReference type="Google" id="ProtNLM"/>
    </source>
</evidence>
<keyword evidence="1" id="KW-0812">Transmembrane</keyword>
<dbReference type="EMBL" id="FUZA01000006">
    <property type="protein sequence ID" value="SKC10489.1"/>
    <property type="molecule type" value="Genomic_DNA"/>
</dbReference>
<evidence type="ECO:0000313" key="3">
    <source>
        <dbReference type="Proteomes" id="UP000190897"/>
    </source>
</evidence>
<dbReference type="Proteomes" id="UP000190897">
    <property type="component" value="Unassembled WGS sequence"/>
</dbReference>
<evidence type="ECO:0000313" key="2">
    <source>
        <dbReference type="EMBL" id="SKC10489.1"/>
    </source>
</evidence>
<dbReference type="STRING" id="651661.SAMN05660293_04240"/>